<evidence type="ECO:0000259" key="3">
    <source>
        <dbReference type="Pfam" id="PF13556"/>
    </source>
</evidence>
<accession>A0ABV3D8L7</accession>
<comment type="similarity">
    <text evidence="1">Belongs to the CdaR family.</text>
</comment>
<evidence type="ECO:0000256" key="1">
    <source>
        <dbReference type="ARBA" id="ARBA00006754"/>
    </source>
</evidence>
<comment type="caution">
    <text evidence="6">The sequence shown here is derived from an EMBL/GenBank/DDBJ whole genome shotgun (WGS) entry which is preliminary data.</text>
</comment>
<feature type="domain" description="PucR C-terminal helix-turn-helix" evidence="3">
    <location>
        <begin position="399"/>
        <end position="457"/>
    </location>
</feature>
<evidence type="ECO:0000256" key="2">
    <source>
        <dbReference type="SAM" id="MobiDB-lite"/>
    </source>
</evidence>
<reference evidence="6 7" key="1">
    <citation type="submission" date="2024-06" db="EMBL/GenBank/DDBJ databases">
        <title>The Natural Products Discovery Center: Release of the First 8490 Sequenced Strains for Exploring Actinobacteria Biosynthetic Diversity.</title>
        <authorList>
            <person name="Kalkreuter E."/>
            <person name="Kautsar S.A."/>
            <person name="Yang D."/>
            <person name="Bader C.D."/>
            <person name="Teijaro C.N."/>
            <person name="Fluegel L."/>
            <person name="Davis C.M."/>
            <person name="Simpson J.R."/>
            <person name="Lauterbach L."/>
            <person name="Steele A.D."/>
            <person name="Gui C."/>
            <person name="Meng S."/>
            <person name="Li G."/>
            <person name="Viehrig K."/>
            <person name="Ye F."/>
            <person name="Su P."/>
            <person name="Kiefer A.F."/>
            <person name="Nichols A."/>
            <person name="Cepeda A.J."/>
            <person name="Yan W."/>
            <person name="Fan B."/>
            <person name="Jiang Y."/>
            <person name="Adhikari A."/>
            <person name="Zheng C.-J."/>
            <person name="Schuster L."/>
            <person name="Cowan T.M."/>
            <person name="Smanski M.J."/>
            <person name="Chevrette M.G."/>
            <person name="De Carvalho L.P.S."/>
            <person name="Shen B."/>
        </authorList>
    </citation>
    <scope>NUCLEOTIDE SEQUENCE [LARGE SCALE GENOMIC DNA]</scope>
    <source>
        <strain evidence="6 7">NPDC048946</strain>
    </source>
</reference>
<dbReference type="RefSeq" id="WP_358347332.1">
    <property type="nucleotide sequence ID" value="NZ_JBEZFP010000002.1"/>
</dbReference>
<dbReference type="Pfam" id="PF17853">
    <property type="entry name" value="GGDEF_2"/>
    <property type="match status" value="1"/>
</dbReference>
<dbReference type="InterPro" id="IPR041522">
    <property type="entry name" value="CdaR_GGDEF"/>
</dbReference>
<proteinExistence type="inferred from homology"/>
<gene>
    <name evidence="6" type="ORF">AB0C36_01090</name>
</gene>
<dbReference type="InterPro" id="IPR025751">
    <property type="entry name" value="RsbRD_N_dom"/>
</dbReference>
<dbReference type="InterPro" id="IPR025736">
    <property type="entry name" value="PucR_C-HTH_dom"/>
</dbReference>
<feature type="region of interest" description="Disordered" evidence="2">
    <location>
        <begin position="1"/>
        <end position="46"/>
    </location>
</feature>
<evidence type="ECO:0000259" key="4">
    <source>
        <dbReference type="Pfam" id="PF14361"/>
    </source>
</evidence>
<dbReference type="InterPro" id="IPR051448">
    <property type="entry name" value="CdaR-like_regulators"/>
</dbReference>
<dbReference type="Proteomes" id="UP001551482">
    <property type="component" value="Unassembled WGS sequence"/>
</dbReference>
<dbReference type="EMBL" id="JBEZFP010000002">
    <property type="protein sequence ID" value="MEU8132083.1"/>
    <property type="molecule type" value="Genomic_DNA"/>
</dbReference>
<evidence type="ECO:0000259" key="5">
    <source>
        <dbReference type="Pfam" id="PF17853"/>
    </source>
</evidence>
<name>A0ABV3D8L7_9ACTN</name>
<evidence type="ECO:0000313" key="7">
    <source>
        <dbReference type="Proteomes" id="UP001551482"/>
    </source>
</evidence>
<dbReference type="Pfam" id="PF13556">
    <property type="entry name" value="HTH_30"/>
    <property type="match status" value="1"/>
</dbReference>
<feature type="domain" description="RsbT co-antagonist protein RsbRD N-terminal" evidence="4">
    <location>
        <begin position="87"/>
        <end position="225"/>
    </location>
</feature>
<keyword evidence="7" id="KW-1185">Reference proteome</keyword>
<sequence length="463" mass="49506">MHVARPPGSTGPANATEGATEPPPPTAEPLDADWSGPRATDPPVPGSVFVAGARLGVPDEALPRPGEEGAHTRLLRRGARALLERLPQLTDRLAAALYEHEASYREGVVPQDEVWQGCHESLRSALLALTAPDGEGKPSPHTWRHGRRRAEQGLPLDALLHAYRIGGVIVWQELVETTIEREPQDVHELVHAATAVWTVVDNHSTVVSDAYRSVANELTSHHHERTRALLDALLDGHAEASDVEAASAVLDLPEDGRYAVVMLRHARPGTGQHDGPRPSGADGAHLLWRSRADAEFAVALLYKDAAEDKVLGGLAKTLRPGGSSRAGIGLVVDGLAELGRARRMAEIALRTCAADGEIARLDERLPAAMVACQSDLSGVLATRTFGAVFALDPVDRDLLLGTLAAWFDAGGSAARAGARLFCHRNTVLNRLRRLEQLTGRDLGLPRDLVELGLALDAYRIAGP</sequence>
<dbReference type="PANTHER" id="PTHR33744">
    <property type="entry name" value="CARBOHYDRATE DIACID REGULATOR"/>
    <property type="match status" value="1"/>
</dbReference>
<feature type="domain" description="CdaR GGDEF-like" evidence="5">
    <location>
        <begin position="236"/>
        <end position="350"/>
    </location>
</feature>
<protein>
    <submittedName>
        <fullName evidence="6">Helix-turn-helix domain-containing protein</fullName>
    </submittedName>
</protein>
<organism evidence="6 7">
    <name type="scientific">Streptodolium elevatio</name>
    <dbReference type="NCBI Taxonomy" id="3157996"/>
    <lineage>
        <taxon>Bacteria</taxon>
        <taxon>Bacillati</taxon>
        <taxon>Actinomycetota</taxon>
        <taxon>Actinomycetes</taxon>
        <taxon>Kitasatosporales</taxon>
        <taxon>Streptomycetaceae</taxon>
        <taxon>Streptodolium</taxon>
    </lineage>
</organism>
<evidence type="ECO:0000313" key="6">
    <source>
        <dbReference type="EMBL" id="MEU8132083.1"/>
    </source>
</evidence>
<dbReference type="PANTHER" id="PTHR33744:SF1">
    <property type="entry name" value="DNA-BINDING TRANSCRIPTIONAL ACTIVATOR ADER"/>
    <property type="match status" value="1"/>
</dbReference>
<dbReference type="Pfam" id="PF14361">
    <property type="entry name" value="RsbRD_N"/>
    <property type="match status" value="1"/>
</dbReference>
<dbReference type="Gene3D" id="1.10.10.2840">
    <property type="entry name" value="PucR C-terminal helix-turn-helix domain"/>
    <property type="match status" value="1"/>
</dbReference>
<dbReference type="InterPro" id="IPR042070">
    <property type="entry name" value="PucR_C-HTH_sf"/>
</dbReference>